<evidence type="ECO:0000313" key="6">
    <source>
        <dbReference type="Proteomes" id="UP000032250"/>
    </source>
</evidence>
<dbReference type="Gene3D" id="1.10.10.10">
    <property type="entry name" value="Winged helix-like DNA-binding domain superfamily/Winged helix DNA-binding domain"/>
    <property type="match status" value="1"/>
</dbReference>
<evidence type="ECO:0000256" key="1">
    <source>
        <dbReference type="ARBA" id="ARBA00023015"/>
    </source>
</evidence>
<dbReference type="AlphaFoldDB" id="A0A0D1AFD0"/>
<protein>
    <submittedName>
        <fullName evidence="5">MarR family transcriptional regulator</fullName>
    </submittedName>
</protein>
<reference evidence="5 6" key="1">
    <citation type="submission" date="2014-06" db="EMBL/GenBank/DDBJ databases">
        <title>Genome characterization of distinct group I Clostridium botulinum lineages.</title>
        <authorList>
            <person name="Giordani F."/>
            <person name="Anselmo A."/>
            <person name="Fillo S."/>
            <person name="Palozzi A.M."/>
            <person name="Fortunato A."/>
            <person name="Gentile B."/>
            <person name="Ciammaruconi A."/>
            <person name="Anniballi F."/>
            <person name="De Medici D."/>
            <person name="Lista F."/>
        </authorList>
    </citation>
    <scope>NUCLEOTIDE SEQUENCE [LARGE SCALE GENOMIC DNA]</scope>
    <source>
        <strain evidence="5 6">B2 450</strain>
    </source>
</reference>
<dbReference type="EMBL" id="JXSU01000009">
    <property type="protein sequence ID" value="KIS21889.1"/>
    <property type="molecule type" value="Genomic_DNA"/>
</dbReference>
<name>A0A0D1AFD0_CLOBO</name>
<dbReference type="RefSeq" id="WP_003488104.1">
    <property type="nucleotide sequence ID" value="NZ_JXSU01000009.1"/>
</dbReference>
<proteinExistence type="predicted"/>
<dbReference type="PATRIC" id="fig|1379739.3.peg.4149"/>
<dbReference type="SMART" id="SM00347">
    <property type="entry name" value="HTH_MARR"/>
    <property type="match status" value="1"/>
</dbReference>
<dbReference type="GO" id="GO:0003677">
    <property type="term" value="F:DNA binding"/>
    <property type="evidence" value="ECO:0007669"/>
    <property type="project" value="UniProtKB-KW"/>
</dbReference>
<dbReference type="InterPro" id="IPR036388">
    <property type="entry name" value="WH-like_DNA-bd_sf"/>
</dbReference>
<dbReference type="PANTHER" id="PTHR42756:SF1">
    <property type="entry name" value="TRANSCRIPTIONAL REPRESSOR OF EMRAB OPERON"/>
    <property type="match status" value="1"/>
</dbReference>
<accession>A0A0D1AFD0</accession>
<keyword evidence="3" id="KW-0804">Transcription</keyword>
<sequence length="158" mass="18231">MSESINILNELLVDNFNDILSIEQQALQAGIFKDISVTEIHTIEAIGMYKPRTMSQVAMDLGITVGTLTTAVNNLVKKEYVERKRSEEDRRIVQIKLTKKGKLAYRIHDKFHSDMIKATIDGLTEEEERVLIKSLDKLNKFFKEKYSLNKVNKEKNNE</sequence>
<dbReference type="GO" id="GO:0003700">
    <property type="term" value="F:DNA-binding transcription factor activity"/>
    <property type="evidence" value="ECO:0007669"/>
    <property type="project" value="InterPro"/>
</dbReference>
<dbReference type="PROSITE" id="PS50995">
    <property type="entry name" value="HTH_MARR_2"/>
    <property type="match status" value="1"/>
</dbReference>
<dbReference type="InterPro" id="IPR036390">
    <property type="entry name" value="WH_DNA-bd_sf"/>
</dbReference>
<dbReference type="PRINTS" id="PR00598">
    <property type="entry name" value="HTHMARR"/>
</dbReference>
<feature type="domain" description="HTH marR-type" evidence="4">
    <location>
        <begin position="1"/>
        <end position="140"/>
    </location>
</feature>
<dbReference type="SUPFAM" id="SSF46785">
    <property type="entry name" value="Winged helix' DNA-binding domain"/>
    <property type="match status" value="1"/>
</dbReference>
<evidence type="ECO:0000313" key="5">
    <source>
        <dbReference type="EMBL" id="KIS21889.1"/>
    </source>
</evidence>
<gene>
    <name evidence="5" type="ORF">N495_18910</name>
</gene>
<evidence type="ECO:0000256" key="3">
    <source>
        <dbReference type="ARBA" id="ARBA00023163"/>
    </source>
</evidence>
<evidence type="ECO:0000256" key="2">
    <source>
        <dbReference type="ARBA" id="ARBA00023125"/>
    </source>
</evidence>
<keyword evidence="2" id="KW-0238">DNA-binding</keyword>
<evidence type="ECO:0000259" key="4">
    <source>
        <dbReference type="PROSITE" id="PS50995"/>
    </source>
</evidence>
<dbReference type="HOGENOM" id="CLU_083287_11_1_9"/>
<dbReference type="Proteomes" id="UP000032250">
    <property type="component" value="Unassembled WGS sequence"/>
</dbReference>
<dbReference type="PANTHER" id="PTHR42756">
    <property type="entry name" value="TRANSCRIPTIONAL REGULATOR, MARR"/>
    <property type="match status" value="1"/>
</dbReference>
<organism evidence="5 6">
    <name type="scientific">Clostridium botulinum B2 450</name>
    <dbReference type="NCBI Taxonomy" id="1379739"/>
    <lineage>
        <taxon>Bacteria</taxon>
        <taxon>Bacillati</taxon>
        <taxon>Bacillota</taxon>
        <taxon>Clostridia</taxon>
        <taxon>Eubacteriales</taxon>
        <taxon>Clostridiaceae</taxon>
        <taxon>Clostridium</taxon>
    </lineage>
</organism>
<dbReference type="OrthoDB" id="5461037at2"/>
<comment type="caution">
    <text evidence="5">The sequence shown here is derived from an EMBL/GenBank/DDBJ whole genome shotgun (WGS) entry which is preliminary data.</text>
</comment>
<dbReference type="InterPro" id="IPR000835">
    <property type="entry name" value="HTH_MarR-typ"/>
</dbReference>
<keyword evidence="1" id="KW-0805">Transcription regulation</keyword>
<dbReference type="Pfam" id="PF12802">
    <property type="entry name" value="MarR_2"/>
    <property type="match status" value="1"/>
</dbReference>